<dbReference type="PROSITE" id="PS00398">
    <property type="entry name" value="RECOMBINASES_2"/>
    <property type="match status" value="1"/>
</dbReference>
<dbReference type="InterPro" id="IPR036162">
    <property type="entry name" value="Resolvase-like_N_sf"/>
</dbReference>
<name>A0A1M5TBX7_9RHOB</name>
<dbReference type="AlphaFoldDB" id="A0A1M5TBX7"/>
<sequence length="137" mass="14931">MLAYIRSGDEVVVFSIDRLARNLRDLEDIIKEINAKGASVTFLSESLTFSGSDDAMSTLMLQMMGSFAQFERSMILKRQAEGIALAKAKGAYKGRKASIDREVVSNMIKAGSSLTSIAKSLGISRQSVHRIKAELAL</sequence>
<dbReference type="InterPro" id="IPR006118">
    <property type="entry name" value="Recombinase_CS"/>
</dbReference>
<dbReference type="PANTHER" id="PTHR30461">
    <property type="entry name" value="DNA-INVERTASE FROM LAMBDOID PROPHAGE"/>
    <property type="match status" value="1"/>
</dbReference>
<evidence type="ECO:0000256" key="2">
    <source>
        <dbReference type="ARBA" id="ARBA00022908"/>
    </source>
</evidence>
<keyword evidence="7" id="KW-1185">Reference proteome</keyword>
<dbReference type="Gene3D" id="3.40.50.1390">
    <property type="entry name" value="Resolvase, N-terminal catalytic domain"/>
    <property type="match status" value="1"/>
</dbReference>
<dbReference type="PROSITE" id="PS51736">
    <property type="entry name" value="RECOMBINASES_3"/>
    <property type="match status" value="1"/>
</dbReference>
<dbReference type="Proteomes" id="UP000184074">
    <property type="component" value="Unassembled WGS sequence"/>
</dbReference>
<reference evidence="6 7" key="1">
    <citation type="submission" date="2016-11" db="EMBL/GenBank/DDBJ databases">
        <authorList>
            <person name="Jaros S."/>
            <person name="Januszkiewicz K."/>
            <person name="Wedrychowicz H."/>
        </authorList>
    </citation>
    <scope>NUCLEOTIDE SEQUENCE [LARGE SCALE GENOMIC DNA]</scope>
    <source>
        <strain evidence="6 7">DSM 28715</strain>
    </source>
</reference>
<gene>
    <name evidence="6" type="ORF">SAMN05444003_3319</name>
</gene>
<proteinExistence type="inferred from homology"/>
<evidence type="ECO:0000256" key="1">
    <source>
        <dbReference type="ARBA" id="ARBA00009913"/>
    </source>
</evidence>
<dbReference type="InterPro" id="IPR009057">
    <property type="entry name" value="Homeodomain-like_sf"/>
</dbReference>
<dbReference type="PANTHER" id="PTHR30461:SF26">
    <property type="entry name" value="RESOLVASE HOMOLOG YNEB"/>
    <property type="match status" value="1"/>
</dbReference>
<dbReference type="EMBL" id="FQXB01000010">
    <property type="protein sequence ID" value="SHH48219.1"/>
    <property type="molecule type" value="Genomic_DNA"/>
</dbReference>
<evidence type="ECO:0000259" key="5">
    <source>
        <dbReference type="PROSITE" id="PS51736"/>
    </source>
</evidence>
<evidence type="ECO:0000256" key="4">
    <source>
        <dbReference type="ARBA" id="ARBA00023172"/>
    </source>
</evidence>
<dbReference type="SUPFAM" id="SSF46689">
    <property type="entry name" value="Homeodomain-like"/>
    <property type="match status" value="1"/>
</dbReference>
<evidence type="ECO:0000313" key="7">
    <source>
        <dbReference type="Proteomes" id="UP000184074"/>
    </source>
</evidence>
<evidence type="ECO:0000256" key="3">
    <source>
        <dbReference type="ARBA" id="ARBA00023125"/>
    </source>
</evidence>
<dbReference type="InterPro" id="IPR050639">
    <property type="entry name" value="SSR_resolvase"/>
</dbReference>
<dbReference type="Gene3D" id="1.10.10.60">
    <property type="entry name" value="Homeodomain-like"/>
    <property type="match status" value="1"/>
</dbReference>
<dbReference type="Pfam" id="PF02796">
    <property type="entry name" value="HTH_7"/>
    <property type="match status" value="1"/>
</dbReference>
<dbReference type="GO" id="GO:0003677">
    <property type="term" value="F:DNA binding"/>
    <property type="evidence" value="ECO:0007669"/>
    <property type="project" value="UniProtKB-KW"/>
</dbReference>
<keyword evidence="2" id="KW-0229">DNA integration</keyword>
<dbReference type="CDD" id="cd03768">
    <property type="entry name" value="SR_ResInv"/>
    <property type="match status" value="1"/>
</dbReference>
<protein>
    <submittedName>
        <fullName evidence="6">Helix-turn-helix domain of resolvase</fullName>
    </submittedName>
</protein>
<feature type="domain" description="Resolvase/invertase-type recombinase catalytic" evidence="5">
    <location>
        <begin position="1"/>
        <end position="90"/>
    </location>
</feature>
<dbReference type="GO" id="GO:0000150">
    <property type="term" value="F:DNA strand exchange activity"/>
    <property type="evidence" value="ECO:0007669"/>
    <property type="project" value="InterPro"/>
</dbReference>
<dbReference type="InterPro" id="IPR006119">
    <property type="entry name" value="Resolv_N"/>
</dbReference>
<organism evidence="6 7">
    <name type="scientific">Cognatiyoonia sediminum</name>
    <dbReference type="NCBI Taxonomy" id="1508389"/>
    <lineage>
        <taxon>Bacteria</taxon>
        <taxon>Pseudomonadati</taxon>
        <taxon>Pseudomonadota</taxon>
        <taxon>Alphaproteobacteria</taxon>
        <taxon>Rhodobacterales</taxon>
        <taxon>Paracoccaceae</taxon>
        <taxon>Cognatiyoonia</taxon>
    </lineage>
</organism>
<dbReference type="GO" id="GO:0015074">
    <property type="term" value="P:DNA integration"/>
    <property type="evidence" value="ECO:0007669"/>
    <property type="project" value="UniProtKB-KW"/>
</dbReference>
<dbReference type="Pfam" id="PF00239">
    <property type="entry name" value="Resolvase"/>
    <property type="match status" value="1"/>
</dbReference>
<dbReference type="STRING" id="1508389.SAMN05444003_3319"/>
<comment type="similarity">
    <text evidence="1">Belongs to the site-specific recombinase resolvase family.</text>
</comment>
<keyword evidence="3" id="KW-0238">DNA-binding</keyword>
<dbReference type="InterPro" id="IPR006120">
    <property type="entry name" value="Resolvase_HTH_dom"/>
</dbReference>
<dbReference type="SMART" id="SM00857">
    <property type="entry name" value="Resolvase"/>
    <property type="match status" value="1"/>
</dbReference>
<dbReference type="SUPFAM" id="SSF53041">
    <property type="entry name" value="Resolvase-like"/>
    <property type="match status" value="1"/>
</dbReference>
<keyword evidence="4" id="KW-0233">DNA recombination</keyword>
<evidence type="ECO:0000313" key="6">
    <source>
        <dbReference type="EMBL" id="SHH48219.1"/>
    </source>
</evidence>
<accession>A0A1M5TBX7</accession>